<evidence type="ECO:0000259" key="1">
    <source>
        <dbReference type="Pfam" id="PF11396"/>
    </source>
</evidence>
<dbReference type="Gene3D" id="3.40.1420.30">
    <property type="match status" value="1"/>
</dbReference>
<name>A0AAU8FHV6_9BACT</name>
<evidence type="ECO:0000313" key="2">
    <source>
        <dbReference type="EMBL" id="XCH23562.1"/>
    </source>
</evidence>
<sequence>MKNLTIYLLLAPVLFAGCEEDKVVGEAALPAAEKQYLDTHFPNVAISRVVRHRNDNMTTYDVWLQNRIEVEFDAHGRVAGIDGQATERLPDSVLPTPILEYVNTRYEGQYVVEWERERNDQEIRLFNGTELVFDLNGAFVRIDD</sequence>
<dbReference type="AlphaFoldDB" id="A0AAU8FHV6"/>
<dbReference type="PROSITE" id="PS51257">
    <property type="entry name" value="PROKAR_LIPOPROTEIN"/>
    <property type="match status" value="1"/>
</dbReference>
<dbReference type="InterPro" id="IPR021533">
    <property type="entry name" value="PepSY-like"/>
</dbReference>
<accession>A0AAU8FHV6</accession>
<reference evidence="2" key="1">
    <citation type="submission" date="2024-06" db="EMBL/GenBank/DDBJ databases">
        <title>Sequencing and assembly of the genome of Dyadobacter sp. strain 676, a symbiont of Cyamopsis tetragonoloba.</title>
        <authorList>
            <person name="Guro P."/>
            <person name="Sazanova A."/>
            <person name="Kuznetsova I."/>
            <person name="Belimov A."/>
            <person name="Safronova V."/>
        </authorList>
    </citation>
    <scope>NUCLEOTIDE SEQUENCE</scope>
    <source>
        <strain evidence="2">676</strain>
    </source>
</reference>
<organism evidence="2">
    <name type="scientific">Dyadobacter sp. 676</name>
    <dbReference type="NCBI Taxonomy" id="3088362"/>
    <lineage>
        <taxon>Bacteria</taxon>
        <taxon>Pseudomonadati</taxon>
        <taxon>Bacteroidota</taxon>
        <taxon>Cytophagia</taxon>
        <taxon>Cytophagales</taxon>
        <taxon>Spirosomataceae</taxon>
        <taxon>Dyadobacter</taxon>
    </lineage>
</organism>
<proteinExistence type="predicted"/>
<protein>
    <submittedName>
        <fullName evidence="2">PepSY-like domain-containing protein</fullName>
    </submittedName>
</protein>
<gene>
    <name evidence="2" type="ORF">ABV298_25150</name>
</gene>
<dbReference type="EMBL" id="CP159289">
    <property type="protein sequence ID" value="XCH23562.1"/>
    <property type="molecule type" value="Genomic_DNA"/>
</dbReference>
<feature type="domain" description="Putative beta-lactamase-inhibitor-like PepSY-like" evidence="1">
    <location>
        <begin position="59"/>
        <end position="140"/>
    </location>
</feature>
<dbReference type="Pfam" id="PF11396">
    <property type="entry name" value="PepSY_like"/>
    <property type="match status" value="1"/>
</dbReference>
<dbReference type="RefSeq" id="WP_353718886.1">
    <property type="nucleotide sequence ID" value="NZ_CP159289.1"/>
</dbReference>
<dbReference type="SUPFAM" id="SSF160574">
    <property type="entry name" value="BT0923-like"/>
    <property type="match status" value="1"/>
</dbReference>